<dbReference type="GO" id="GO:0005737">
    <property type="term" value="C:cytoplasm"/>
    <property type="evidence" value="ECO:0007669"/>
    <property type="project" value="TreeGrafter"/>
</dbReference>
<dbReference type="Proteomes" id="UP000077875">
    <property type="component" value="Chromosome"/>
</dbReference>
<dbReference type="RefSeq" id="WP_064123973.1">
    <property type="nucleotide sequence ID" value="NZ_CP015243.1"/>
</dbReference>
<proteinExistence type="inferred from homology"/>
<evidence type="ECO:0000313" key="4">
    <source>
        <dbReference type="Proteomes" id="UP000077875"/>
    </source>
</evidence>
<dbReference type="PANTHER" id="PTHR13774">
    <property type="entry name" value="PHENAZINE BIOSYNTHESIS PROTEIN"/>
    <property type="match status" value="1"/>
</dbReference>
<comment type="similarity">
    <text evidence="1">Belongs to the PhzF family.</text>
</comment>
<name>A0A172YIU7_9GAMM</name>
<dbReference type="GO" id="GO:0016853">
    <property type="term" value="F:isomerase activity"/>
    <property type="evidence" value="ECO:0007669"/>
    <property type="project" value="TreeGrafter"/>
</dbReference>
<evidence type="ECO:0000313" key="3">
    <source>
        <dbReference type="EMBL" id="ANF59130.1"/>
    </source>
</evidence>
<evidence type="ECO:0000256" key="2">
    <source>
        <dbReference type="PIRSR" id="PIRSR016184-1"/>
    </source>
</evidence>
<dbReference type="KEGG" id="haa:A5892_18045"/>
<gene>
    <name evidence="3" type="ORF">A5892_18045</name>
</gene>
<keyword evidence="4" id="KW-1185">Reference proteome</keyword>
<accession>A0A172YIU7</accession>
<dbReference type="SUPFAM" id="SSF54506">
    <property type="entry name" value="Diaminopimelate epimerase-like"/>
    <property type="match status" value="1"/>
</dbReference>
<evidence type="ECO:0000256" key="1">
    <source>
        <dbReference type="ARBA" id="ARBA00008270"/>
    </source>
</evidence>
<organism evidence="3 4">
    <name type="scientific">Halotalea alkalilenta</name>
    <dbReference type="NCBI Taxonomy" id="376489"/>
    <lineage>
        <taxon>Bacteria</taxon>
        <taxon>Pseudomonadati</taxon>
        <taxon>Pseudomonadota</taxon>
        <taxon>Gammaproteobacteria</taxon>
        <taxon>Oceanospirillales</taxon>
        <taxon>Halomonadaceae</taxon>
        <taxon>Halotalea</taxon>
    </lineage>
</organism>
<feature type="active site" evidence="2">
    <location>
        <position position="46"/>
    </location>
</feature>
<dbReference type="EMBL" id="CP015243">
    <property type="protein sequence ID" value="ANF59130.1"/>
    <property type="molecule type" value="Genomic_DNA"/>
</dbReference>
<reference evidence="3 4" key="1">
    <citation type="submission" date="2016-04" db="EMBL/GenBank/DDBJ databases">
        <title>Complete Genome Sequence of Halotalea alkalilenta IHB B 13600.</title>
        <authorList>
            <person name="Swarnkar M.K."/>
            <person name="Sharma A."/>
            <person name="Kaushal K."/>
            <person name="Soni R."/>
            <person name="Rana S."/>
            <person name="Singh A.K."/>
            <person name="Gulati A."/>
        </authorList>
    </citation>
    <scope>NUCLEOTIDE SEQUENCE [LARGE SCALE GENOMIC DNA]</scope>
    <source>
        <strain evidence="3 4">IHB B 13600</strain>
    </source>
</reference>
<dbReference type="Gene3D" id="3.10.310.10">
    <property type="entry name" value="Diaminopimelate Epimerase, Chain A, domain 1"/>
    <property type="match status" value="2"/>
</dbReference>
<dbReference type="NCBIfam" id="TIGR00654">
    <property type="entry name" value="PhzF_family"/>
    <property type="match status" value="1"/>
</dbReference>
<dbReference type="PANTHER" id="PTHR13774:SF32">
    <property type="entry name" value="ANTISENSE-ENHANCING SEQUENCE 1"/>
    <property type="match status" value="1"/>
</dbReference>
<dbReference type="InterPro" id="IPR003719">
    <property type="entry name" value="Phenazine_PhzF-like"/>
</dbReference>
<evidence type="ECO:0008006" key="5">
    <source>
        <dbReference type="Google" id="ProtNLM"/>
    </source>
</evidence>
<dbReference type="PIRSF" id="PIRSF016184">
    <property type="entry name" value="PhzC_PhzF"/>
    <property type="match status" value="1"/>
</dbReference>
<protein>
    <recommendedName>
        <fullName evidence="5">Phenazine biosynthesis protein PhzF</fullName>
    </recommendedName>
</protein>
<dbReference type="Pfam" id="PF02567">
    <property type="entry name" value="PhzC-PhzF"/>
    <property type="match status" value="1"/>
</dbReference>
<dbReference type="AlphaFoldDB" id="A0A172YIU7"/>
<sequence>MKYHYALLDVFTETPFAGNPLAVFSDAGELDGAVMQRIANELNLSETVFITGAPEPGVFSIRIFTPRSEIPFAGHPTIGTAHWLRASERLGAGHRLVLREGIGDVVIGFEAQSTWLTTAQPLRIDPASFDAVTAAALLGLAEVEVIAAPVVASCGLDYWLIELGASEALARARLDVAAHDRLFEPWLEGALYLFCRQQGGARARMFAPRAGIPEDPATGSAAAPLAGWLAHREAAPGAYRYRIEQGVEMGRPSLIEARVERGTEGIERIEVGGRAVIVGGGWLAL</sequence>